<keyword evidence="4" id="KW-1133">Transmembrane helix</keyword>
<keyword evidence="4" id="KW-0472">Membrane</keyword>
<gene>
    <name evidence="6" type="ORF">E6C70_05570</name>
</gene>
<feature type="transmembrane region" description="Helical" evidence="4">
    <location>
        <begin position="21"/>
        <end position="40"/>
    </location>
</feature>
<proteinExistence type="predicted"/>
<keyword evidence="7" id="KW-1185">Reference proteome</keyword>
<dbReference type="GO" id="GO:0000155">
    <property type="term" value="F:phosphorelay sensor kinase activity"/>
    <property type="evidence" value="ECO:0007669"/>
    <property type="project" value="InterPro"/>
</dbReference>
<dbReference type="InterPro" id="IPR050482">
    <property type="entry name" value="Sensor_HK_TwoCompSys"/>
</dbReference>
<comment type="caution">
    <text evidence="6">The sequence shown here is derived from an EMBL/GenBank/DDBJ whole genome shotgun (WGS) entry which is preliminary data.</text>
</comment>
<accession>A0A4S4G184</accession>
<dbReference type="PANTHER" id="PTHR24421">
    <property type="entry name" value="NITRATE/NITRITE SENSOR PROTEIN NARX-RELATED"/>
    <property type="match status" value="1"/>
</dbReference>
<dbReference type="SUPFAM" id="SSF55874">
    <property type="entry name" value="ATPase domain of HSP90 chaperone/DNA topoisomerase II/histidine kinase"/>
    <property type="match status" value="1"/>
</dbReference>
<dbReference type="InterPro" id="IPR011712">
    <property type="entry name" value="Sig_transdc_His_kin_sub3_dim/P"/>
</dbReference>
<dbReference type="PANTHER" id="PTHR24421:SF63">
    <property type="entry name" value="SENSOR HISTIDINE KINASE DESK"/>
    <property type="match status" value="1"/>
</dbReference>
<evidence type="ECO:0000256" key="4">
    <source>
        <dbReference type="SAM" id="Phobius"/>
    </source>
</evidence>
<evidence type="ECO:0000256" key="3">
    <source>
        <dbReference type="ARBA" id="ARBA00023012"/>
    </source>
</evidence>
<feature type="transmembrane region" description="Helical" evidence="4">
    <location>
        <begin position="146"/>
        <end position="168"/>
    </location>
</feature>
<evidence type="ECO:0000259" key="5">
    <source>
        <dbReference type="Pfam" id="PF07730"/>
    </source>
</evidence>
<feature type="transmembrane region" description="Helical" evidence="4">
    <location>
        <begin position="78"/>
        <end position="96"/>
    </location>
</feature>
<dbReference type="AlphaFoldDB" id="A0A4S4G184"/>
<dbReference type="Gene3D" id="1.20.5.1930">
    <property type="match status" value="1"/>
</dbReference>
<evidence type="ECO:0000256" key="1">
    <source>
        <dbReference type="ARBA" id="ARBA00022679"/>
    </source>
</evidence>
<feature type="transmembrane region" description="Helical" evidence="4">
    <location>
        <begin position="123"/>
        <end position="140"/>
    </location>
</feature>
<dbReference type="EMBL" id="SSSN01000003">
    <property type="protein sequence ID" value="THG35896.1"/>
    <property type="molecule type" value="Genomic_DNA"/>
</dbReference>
<feature type="transmembrane region" description="Helical" evidence="4">
    <location>
        <begin position="46"/>
        <end position="66"/>
    </location>
</feature>
<dbReference type="CDD" id="cd16917">
    <property type="entry name" value="HATPase_UhpB-NarQ-NarX-like"/>
    <property type="match status" value="1"/>
</dbReference>
<keyword evidence="2 6" id="KW-0418">Kinase</keyword>
<sequence>MAPTSIGPVREILTSRGARSWYVGSAFSGIWLVGVGFSMAQYTTSAGFLALGIAFLVIYAVGFAIAPPLQWALPMRHRLYVIAGLFALSFVLWPWLGLGVHGIWTYVGVVIGMSVLSWEVTWLLILGLGVLAGVFGYLQLGWTTDILVSPAIIVSISMMMAAFARVLASMNQLRATQRELERMAAEQERGRVARDIHDILGHSLTVITVKAELAGRLLYADPERARVEIAEVESLARGALVDVRSTVSGFRGVSISGVLAAARSALESAGIRSELPSGTDAVPPDQRELAGWVVREGVTNVIRHSHATLCRVRLGDRFIEVADDGIGPSENASDSTGMAGLRERASAAGLTLTVGRSDLGGFTLRVSA</sequence>
<evidence type="ECO:0000256" key="2">
    <source>
        <dbReference type="ARBA" id="ARBA00022777"/>
    </source>
</evidence>
<dbReference type="GO" id="GO:0016020">
    <property type="term" value="C:membrane"/>
    <property type="evidence" value="ECO:0007669"/>
    <property type="project" value="InterPro"/>
</dbReference>
<reference evidence="6 7" key="1">
    <citation type="submission" date="2019-04" db="EMBL/GenBank/DDBJ databases">
        <authorList>
            <person name="Jiang L."/>
        </authorList>
    </citation>
    <scope>NUCLEOTIDE SEQUENCE [LARGE SCALE GENOMIC DNA]</scope>
    <source>
        <strain evidence="6 7">YIM 131861</strain>
    </source>
</reference>
<evidence type="ECO:0000313" key="7">
    <source>
        <dbReference type="Proteomes" id="UP000307380"/>
    </source>
</evidence>
<keyword evidence="3" id="KW-0902">Two-component regulatory system</keyword>
<dbReference type="GO" id="GO:0046983">
    <property type="term" value="F:protein dimerization activity"/>
    <property type="evidence" value="ECO:0007669"/>
    <property type="project" value="InterPro"/>
</dbReference>
<keyword evidence="1" id="KW-0808">Transferase</keyword>
<feature type="domain" description="Signal transduction histidine kinase subgroup 3 dimerisation and phosphoacceptor" evidence="5">
    <location>
        <begin position="188"/>
        <end position="251"/>
    </location>
</feature>
<name>A0A4S4G184_9MICO</name>
<dbReference type="Pfam" id="PF07730">
    <property type="entry name" value="HisKA_3"/>
    <property type="match status" value="1"/>
</dbReference>
<keyword evidence="4" id="KW-0812">Transmembrane</keyword>
<evidence type="ECO:0000313" key="6">
    <source>
        <dbReference type="EMBL" id="THG35896.1"/>
    </source>
</evidence>
<organism evidence="6 7">
    <name type="scientific">Orlajensenia flava</name>
    <dbReference type="NCBI Taxonomy" id="2565934"/>
    <lineage>
        <taxon>Bacteria</taxon>
        <taxon>Bacillati</taxon>
        <taxon>Actinomycetota</taxon>
        <taxon>Actinomycetes</taxon>
        <taxon>Micrococcales</taxon>
        <taxon>Microbacteriaceae</taxon>
        <taxon>Orlajensenia</taxon>
    </lineage>
</organism>
<dbReference type="Gene3D" id="3.30.565.10">
    <property type="entry name" value="Histidine kinase-like ATPase, C-terminal domain"/>
    <property type="match status" value="1"/>
</dbReference>
<dbReference type="InterPro" id="IPR036890">
    <property type="entry name" value="HATPase_C_sf"/>
</dbReference>
<feature type="transmembrane region" description="Helical" evidence="4">
    <location>
        <begin position="102"/>
        <end position="118"/>
    </location>
</feature>
<dbReference type="OrthoDB" id="5241784at2"/>
<dbReference type="Proteomes" id="UP000307380">
    <property type="component" value="Unassembled WGS sequence"/>
</dbReference>
<protein>
    <submittedName>
        <fullName evidence="6">Sensor histidine kinase</fullName>
    </submittedName>
</protein>